<reference evidence="1 2" key="1">
    <citation type="submission" date="2017-06" db="EMBL/GenBank/DDBJ databases">
        <title>Genome sequencing of cyanobaciteial culture collection at National Institute for Environmental Studies (NIES).</title>
        <authorList>
            <person name="Hirose Y."/>
            <person name="Shimura Y."/>
            <person name="Fujisawa T."/>
            <person name="Nakamura Y."/>
            <person name="Kawachi M."/>
        </authorList>
    </citation>
    <scope>NUCLEOTIDE SEQUENCE [LARGE SCALE GENOMIC DNA]</scope>
    <source>
        <strain evidence="1 2">NIES-267</strain>
    </source>
</reference>
<accession>A0A1Z4LLG9</accession>
<gene>
    <name evidence="1" type="ORF">NIES267_15440</name>
</gene>
<evidence type="ECO:0000313" key="1">
    <source>
        <dbReference type="EMBL" id="BAY82066.1"/>
    </source>
</evidence>
<dbReference type="OrthoDB" id="190895at2"/>
<name>A0A1Z4LLG9_9CYAN</name>
<evidence type="ECO:0000313" key="2">
    <source>
        <dbReference type="Proteomes" id="UP000218418"/>
    </source>
</evidence>
<keyword evidence="2" id="KW-1185">Reference proteome</keyword>
<dbReference type="Proteomes" id="UP000218418">
    <property type="component" value="Chromosome"/>
</dbReference>
<organism evidence="1 2">
    <name type="scientific">Calothrix parasitica NIES-267</name>
    <dbReference type="NCBI Taxonomy" id="1973488"/>
    <lineage>
        <taxon>Bacteria</taxon>
        <taxon>Bacillati</taxon>
        <taxon>Cyanobacteriota</taxon>
        <taxon>Cyanophyceae</taxon>
        <taxon>Nostocales</taxon>
        <taxon>Calotrichaceae</taxon>
        <taxon>Calothrix</taxon>
    </lineage>
</organism>
<dbReference type="AlphaFoldDB" id="A0A1Z4LLG9"/>
<sequence length="209" mass="24840">MELTIYFIVIFIIVSLVFSCIQWQSNQETQEDYQTWAQSYNWDYNPNRDYETYRHYSHSRQLQKGFDQYAFDVLKGIWDEYPFLSFNFHYATGGKRTSHYYIGVVMIQIEKSFSQLVIRPKSFFEQVGNALGFQDTIFKSVEFSERFTVGCTDEYFAKNFCHSGVREYLLSRPDTGLEINKNMLIAFIKQLRYSDYLNSINLCFISPLP</sequence>
<proteinExistence type="predicted"/>
<protein>
    <submittedName>
        <fullName evidence="1">Uncharacterized protein</fullName>
    </submittedName>
</protein>
<dbReference type="EMBL" id="AP018227">
    <property type="protein sequence ID" value="BAY82066.1"/>
    <property type="molecule type" value="Genomic_DNA"/>
</dbReference>